<feature type="compositionally biased region" description="Low complexity" evidence="6">
    <location>
        <begin position="1"/>
        <end position="18"/>
    </location>
</feature>
<dbReference type="InterPro" id="IPR036864">
    <property type="entry name" value="Zn2-C6_fun-type_DNA-bd_sf"/>
</dbReference>
<dbReference type="SUPFAM" id="SSF57701">
    <property type="entry name" value="Zn2/Cys6 DNA-binding domain"/>
    <property type="match status" value="1"/>
</dbReference>
<proteinExistence type="predicted"/>
<dbReference type="GO" id="GO:0000976">
    <property type="term" value="F:transcription cis-regulatory region binding"/>
    <property type="evidence" value="ECO:0007669"/>
    <property type="project" value="TreeGrafter"/>
</dbReference>
<dbReference type="GO" id="GO:0008270">
    <property type="term" value="F:zinc ion binding"/>
    <property type="evidence" value="ECO:0007669"/>
    <property type="project" value="InterPro"/>
</dbReference>
<evidence type="ECO:0000256" key="2">
    <source>
        <dbReference type="ARBA" id="ARBA00023015"/>
    </source>
</evidence>
<evidence type="ECO:0000256" key="1">
    <source>
        <dbReference type="ARBA" id="ARBA00004123"/>
    </source>
</evidence>
<dbReference type="InterPro" id="IPR001138">
    <property type="entry name" value="Zn2Cys6_DnaBD"/>
</dbReference>
<accession>A0A179FLT1</accession>
<organism evidence="8 9">
    <name type="scientific">Pochonia chlamydosporia 170</name>
    <dbReference type="NCBI Taxonomy" id="1380566"/>
    <lineage>
        <taxon>Eukaryota</taxon>
        <taxon>Fungi</taxon>
        <taxon>Dikarya</taxon>
        <taxon>Ascomycota</taxon>
        <taxon>Pezizomycotina</taxon>
        <taxon>Sordariomycetes</taxon>
        <taxon>Hypocreomycetidae</taxon>
        <taxon>Hypocreales</taxon>
        <taxon>Clavicipitaceae</taxon>
        <taxon>Pochonia</taxon>
    </lineage>
</organism>
<dbReference type="GO" id="GO:0000981">
    <property type="term" value="F:DNA-binding transcription factor activity, RNA polymerase II-specific"/>
    <property type="evidence" value="ECO:0007669"/>
    <property type="project" value="InterPro"/>
</dbReference>
<feature type="region of interest" description="Disordered" evidence="6">
    <location>
        <begin position="1"/>
        <end position="27"/>
    </location>
</feature>
<feature type="region of interest" description="Disordered" evidence="6">
    <location>
        <begin position="99"/>
        <end position="137"/>
    </location>
</feature>
<evidence type="ECO:0000256" key="3">
    <source>
        <dbReference type="ARBA" id="ARBA00023125"/>
    </source>
</evidence>
<keyword evidence="2" id="KW-0805">Transcription regulation</keyword>
<dbReference type="OrthoDB" id="5152952at2759"/>
<dbReference type="KEGG" id="pchm:VFPPC_07623"/>
<evidence type="ECO:0000256" key="6">
    <source>
        <dbReference type="SAM" id="MobiDB-lite"/>
    </source>
</evidence>
<evidence type="ECO:0000256" key="5">
    <source>
        <dbReference type="ARBA" id="ARBA00023242"/>
    </source>
</evidence>
<evidence type="ECO:0000313" key="8">
    <source>
        <dbReference type="EMBL" id="OAQ66003.1"/>
    </source>
</evidence>
<dbReference type="PANTHER" id="PTHR31845">
    <property type="entry name" value="FINGER DOMAIN PROTEIN, PUTATIVE-RELATED"/>
    <property type="match status" value="1"/>
</dbReference>
<dbReference type="PROSITE" id="PS00463">
    <property type="entry name" value="ZN2_CY6_FUNGAL_1"/>
    <property type="match status" value="1"/>
</dbReference>
<feature type="domain" description="Zn(2)-C6 fungal-type" evidence="7">
    <location>
        <begin position="29"/>
        <end position="63"/>
    </location>
</feature>
<feature type="compositionally biased region" description="Polar residues" evidence="6">
    <location>
        <begin position="109"/>
        <end position="130"/>
    </location>
</feature>
<dbReference type="CDD" id="cd00067">
    <property type="entry name" value="GAL4"/>
    <property type="match status" value="1"/>
</dbReference>
<evidence type="ECO:0000313" key="9">
    <source>
        <dbReference type="Proteomes" id="UP000078397"/>
    </source>
</evidence>
<dbReference type="CDD" id="cd12148">
    <property type="entry name" value="fungal_TF_MHR"/>
    <property type="match status" value="1"/>
</dbReference>
<dbReference type="InterPro" id="IPR051089">
    <property type="entry name" value="prtT"/>
</dbReference>
<sequence>MNKSAMSTSASSNAPNPAHQESSTPKSRACNNCARLKMKCRWPEDDSGDTTSCTRCSRMNITCDVPARSQRRKRGKSTRVAQLEQKIDGIMSFLAKNQQVQPTGPSPMTPESQFTCQTSPRAPVQETPQSHGIPRSTRSKNQAIFQLVPGFQLTAQEAANYLSIYTTEYAPNFPFVLIPSTMNPHSLHAESPGLFWAIMTAIAPQSFTLQQDVKTWFRQYIAEHMIVRQEKSLHLLQAILIHLAWGDFHFYINSEATNFLQLAFALVMDLRLDKSPESSAATVRSLLGEAWTALHQGIPYRLGVPHTLDDKRAVLGFYHLSSLVSSLFKRGPQFSWTPYLSRCCDSLIDAREHESDFHLVALVKLQRIADRAYSILPTPGGMTRDTCTYRAALDMAINQVRHELDAFVALQPDIVKQNKIFSSCYRVLIMRLYEPALVMKTPPLSDSDSLISEPFLRADALGNCLESSRESFAALLSIPSVQLSQLPLTGTALLAFTIVTSCRLMFLDTLPDWQPEVARKRLDLGAALGGVADNFAVADRWAVEKNRKRRLKEDCDNRGCHYTSRLRWIRQWYLSKTGGQDVQPQSEENADEQVRYQWTMRLGQM</sequence>
<protein>
    <submittedName>
        <fullName evidence="8">Fungal transcriptional regulatory protein</fullName>
    </submittedName>
</protein>
<dbReference type="Gene3D" id="4.10.240.10">
    <property type="entry name" value="Zn(2)-C6 fungal-type DNA-binding domain"/>
    <property type="match status" value="1"/>
</dbReference>
<evidence type="ECO:0000256" key="4">
    <source>
        <dbReference type="ARBA" id="ARBA00023163"/>
    </source>
</evidence>
<keyword evidence="4" id="KW-0804">Transcription</keyword>
<dbReference type="EMBL" id="LSBJ02000004">
    <property type="protein sequence ID" value="OAQ66003.1"/>
    <property type="molecule type" value="Genomic_DNA"/>
</dbReference>
<comment type="subcellular location">
    <subcellularLocation>
        <location evidence="1">Nucleus</location>
    </subcellularLocation>
</comment>
<dbReference type="AlphaFoldDB" id="A0A179FLT1"/>
<dbReference type="RefSeq" id="XP_018143090.1">
    <property type="nucleotide sequence ID" value="XM_018286451.1"/>
</dbReference>
<evidence type="ECO:0000259" key="7">
    <source>
        <dbReference type="PROSITE" id="PS00463"/>
    </source>
</evidence>
<name>A0A179FLT1_METCM</name>
<keyword evidence="5" id="KW-0539">Nucleus</keyword>
<dbReference type="GeneID" id="28850445"/>
<dbReference type="Proteomes" id="UP000078397">
    <property type="component" value="Unassembled WGS sequence"/>
</dbReference>
<gene>
    <name evidence="8" type="ORF">VFPPC_07623</name>
</gene>
<dbReference type="PANTHER" id="PTHR31845:SF10">
    <property type="entry name" value="ZN(II)2CYS6 TRANSCRIPTION FACTOR (EUROFUNG)"/>
    <property type="match status" value="1"/>
</dbReference>
<reference evidence="8 9" key="1">
    <citation type="journal article" date="2016" name="PLoS Pathog.">
        <title>Biosynthesis of antibiotic leucinostatins in bio-control fungus Purpureocillium lilacinum and their inhibition on phytophthora revealed by genome mining.</title>
        <authorList>
            <person name="Wang G."/>
            <person name="Liu Z."/>
            <person name="Lin R."/>
            <person name="Li E."/>
            <person name="Mao Z."/>
            <person name="Ling J."/>
            <person name="Yang Y."/>
            <person name="Yin W.B."/>
            <person name="Xie B."/>
        </authorList>
    </citation>
    <scope>NUCLEOTIDE SEQUENCE [LARGE SCALE GENOMIC DNA]</scope>
    <source>
        <strain evidence="8">170</strain>
    </source>
</reference>
<comment type="caution">
    <text evidence="8">The sequence shown here is derived from an EMBL/GenBank/DDBJ whole genome shotgun (WGS) entry which is preliminary data.</text>
</comment>
<keyword evidence="9" id="KW-1185">Reference proteome</keyword>
<dbReference type="STRING" id="1380566.A0A179FLT1"/>
<keyword evidence="3" id="KW-0238">DNA-binding</keyword>
<dbReference type="GO" id="GO:0005634">
    <property type="term" value="C:nucleus"/>
    <property type="evidence" value="ECO:0007669"/>
    <property type="project" value="UniProtKB-SubCell"/>
</dbReference>